<protein>
    <submittedName>
        <fullName evidence="1">Uncharacterized protein</fullName>
    </submittedName>
</protein>
<accession>A0A178MT55</accession>
<dbReference type="RefSeq" id="WP_156612520.1">
    <property type="nucleotide sequence ID" value="NZ_LWQT01000046.1"/>
</dbReference>
<dbReference type="Proteomes" id="UP000078428">
    <property type="component" value="Unassembled WGS sequence"/>
</dbReference>
<reference evidence="1 2" key="1">
    <citation type="submission" date="2016-04" db="EMBL/GenBank/DDBJ databases">
        <title>Draft genome sequence of freshwater magnetotactic bacteria Magnetospirillum marisnigri SP-1 and Magnetospirillum moscoviense BB-1.</title>
        <authorList>
            <person name="Koziaeva V."/>
            <person name="Dziuba M.V."/>
            <person name="Ivanov T.M."/>
            <person name="Kuznetsov B."/>
            <person name="Grouzdev D.S."/>
        </authorList>
    </citation>
    <scope>NUCLEOTIDE SEQUENCE [LARGE SCALE GENOMIC DNA]</scope>
    <source>
        <strain evidence="1 2">SP-1</strain>
    </source>
</reference>
<organism evidence="1 2">
    <name type="scientific">Paramagnetospirillum marisnigri</name>
    <dbReference type="NCBI Taxonomy" id="1285242"/>
    <lineage>
        <taxon>Bacteria</taxon>
        <taxon>Pseudomonadati</taxon>
        <taxon>Pseudomonadota</taxon>
        <taxon>Alphaproteobacteria</taxon>
        <taxon>Rhodospirillales</taxon>
        <taxon>Magnetospirillaceae</taxon>
        <taxon>Paramagnetospirillum</taxon>
    </lineage>
</organism>
<dbReference type="STRING" id="1285242.A6A04_16270"/>
<dbReference type="AlphaFoldDB" id="A0A178MT55"/>
<keyword evidence="2" id="KW-1185">Reference proteome</keyword>
<gene>
    <name evidence="1" type="ORF">A6A04_16270</name>
</gene>
<dbReference type="EMBL" id="LWQT01000046">
    <property type="protein sequence ID" value="OAN51331.1"/>
    <property type="molecule type" value="Genomic_DNA"/>
</dbReference>
<sequence>MSTALKLHASSLSPSATQNRIQALIAAAPIRATDRVAIIGQGSFDLLLGLAGKGGMSAVALRSPSRCRTEAGAADVIWFTGLETIGSEIAAAIDYLESPRIVVIELTRDNARSGLASILGQLRAKGLADQAISNAGGRALVVASRPAWLRRVI</sequence>
<evidence type="ECO:0000313" key="1">
    <source>
        <dbReference type="EMBL" id="OAN51331.1"/>
    </source>
</evidence>
<proteinExistence type="predicted"/>
<evidence type="ECO:0000313" key="2">
    <source>
        <dbReference type="Proteomes" id="UP000078428"/>
    </source>
</evidence>
<comment type="caution">
    <text evidence="1">The sequence shown here is derived from an EMBL/GenBank/DDBJ whole genome shotgun (WGS) entry which is preliminary data.</text>
</comment>
<name>A0A178MT55_9PROT</name>
<dbReference type="OrthoDB" id="7355489at2"/>